<feature type="transmembrane region" description="Helical" evidence="10">
    <location>
        <begin position="399"/>
        <end position="425"/>
    </location>
</feature>
<feature type="transmembrane region" description="Helical" evidence="10">
    <location>
        <begin position="244"/>
        <end position="261"/>
    </location>
</feature>
<keyword evidence="8 10" id="KW-0472">Membrane</keyword>
<keyword evidence="15" id="KW-1185">Reference proteome</keyword>
<evidence type="ECO:0000256" key="2">
    <source>
        <dbReference type="ARBA" id="ARBA00004922"/>
    </source>
</evidence>
<sequence>MHPEAADAEPHDTTPVPAGPPSEREAWERSAPTPPPASDAGHDDAAARDGGPGRATSDAGAGRATSGTGTDARETAAEGAGTAVLTADANGTDDREGLDDQDGTGTQDGSDPDQAASDAPVPAARDKFLLALLGARTLALGATRNDRLWGWLGPALVAVLAGVLRLWRLGHPHELVFDETYYVKDAWSLLGLGYEGTWPDNPNPAFESGEVNSYLSDPSYVVHPQLGKWMIAAGMWLGGADSSFFWRLSTALVGIAAVFLVARVARRLFASTAMGVIAGGLMAIDGEAIVHSRTSLLDNFLMFWALVAFWCILRDREQSRRRLAEKCGAIVDAGGVIGKYGPRLGWRWWRFAAAVSLGFACGIKWSGLYFLAVFALLSVLWDASARRKVGVKRWWEDTFVVDAIPAALVMLPTALVAYVASWFSWFRADNSYMRNWAVENPGQGPQWLPEALRSFWEYHVSMWNFHTGLVSDHPYKSEAYTWIVQWRPTSFYYQSYDGGTGTCGQDRCVEAITSLGNPLLWWLGALALVATIALLVRFKDWRATAVLSGFVAGWVPWLVVTDRTIFTFYSIAFTPWVVLAVVYVMAVAVERTEGRVVARAWTRTAIAVVLALIVAVSVYFFPIWTGMQVPYDFWHQHMWLQSWI</sequence>
<evidence type="ECO:0000259" key="13">
    <source>
        <dbReference type="Pfam" id="PF16192"/>
    </source>
</evidence>
<dbReference type="GO" id="GO:0004169">
    <property type="term" value="F:dolichyl-phosphate-mannose-protein mannosyltransferase activity"/>
    <property type="evidence" value="ECO:0007669"/>
    <property type="project" value="UniProtKB-UniRule"/>
</dbReference>
<comment type="function">
    <text evidence="10">Protein O-mannosyltransferase that catalyzes the transfer of a single mannose residue from a polyprenol phospho-mannosyl lipidic donor to the hydroxyl group of selected serine and threonine residues in acceptor proteins.</text>
</comment>
<keyword evidence="7 10" id="KW-1133">Transmembrane helix</keyword>
<dbReference type="UniPathway" id="UPA00378"/>
<evidence type="ECO:0000256" key="3">
    <source>
        <dbReference type="ARBA" id="ARBA00007222"/>
    </source>
</evidence>
<gene>
    <name evidence="14" type="ORF">CLV28_1947</name>
</gene>
<feature type="compositionally biased region" description="Low complexity" evidence="11">
    <location>
        <begin position="54"/>
        <end position="70"/>
    </location>
</feature>
<protein>
    <recommendedName>
        <fullName evidence="9 10">Polyprenol-phosphate-mannose--protein mannosyltransferase</fullName>
        <ecNumber evidence="10">2.4.1.-</ecNumber>
    </recommendedName>
</protein>
<evidence type="ECO:0000256" key="8">
    <source>
        <dbReference type="ARBA" id="ARBA00023136"/>
    </source>
</evidence>
<dbReference type="EC" id="2.4.1.-" evidence="10"/>
<reference evidence="14 15" key="1">
    <citation type="submission" date="2017-11" db="EMBL/GenBank/DDBJ databases">
        <title>Genomic Encyclopedia of Archaeal and Bacterial Type Strains, Phase II (KMG-II): From Individual Species to Whole Genera.</title>
        <authorList>
            <person name="Goeker M."/>
        </authorList>
    </citation>
    <scope>NUCLEOTIDE SEQUENCE [LARGE SCALE GENOMIC DNA]</scope>
    <source>
        <strain evidence="14 15">DSM 25478</strain>
    </source>
</reference>
<feature type="domain" description="Protein O-mannosyl-transferase C-terminal four TM" evidence="13">
    <location>
        <begin position="452"/>
        <end position="643"/>
    </location>
</feature>
<feature type="transmembrane region" description="Helical" evidence="10">
    <location>
        <begin position="543"/>
        <end position="560"/>
    </location>
</feature>
<evidence type="ECO:0000256" key="5">
    <source>
        <dbReference type="ARBA" id="ARBA00022679"/>
    </source>
</evidence>
<comment type="subcellular location">
    <subcellularLocation>
        <location evidence="10">Cell membrane</location>
    </subcellularLocation>
    <subcellularLocation>
        <location evidence="1">Endomembrane system</location>
        <topology evidence="1">Multi-pass membrane protein</topology>
    </subcellularLocation>
</comment>
<dbReference type="GO" id="GO:0012505">
    <property type="term" value="C:endomembrane system"/>
    <property type="evidence" value="ECO:0007669"/>
    <property type="project" value="UniProtKB-SubCell"/>
</dbReference>
<dbReference type="InterPro" id="IPR003342">
    <property type="entry name" value="ArnT-like_N"/>
</dbReference>
<feature type="transmembrane region" description="Helical" evidence="10">
    <location>
        <begin position="519"/>
        <end position="536"/>
    </location>
</feature>
<evidence type="ECO:0000313" key="15">
    <source>
        <dbReference type="Proteomes" id="UP000231693"/>
    </source>
</evidence>
<evidence type="ECO:0000256" key="1">
    <source>
        <dbReference type="ARBA" id="ARBA00004127"/>
    </source>
</evidence>
<dbReference type="Proteomes" id="UP000231693">
    <property type="component" value="Unassembled WGS sequence"/>
</dbReference>
<dbReference type="Pfam" id="PF16192">
    <property type="entry name" value="PMT_4TMC"/>
    <property type="match status" value="1"/>
</dbReference>
<comment type="pathway">
    <text evidence="2 10">Protein modification; protein glycosylation.</text>
</comment>
<feature type="transmembrane region" description="Helical" evidence="10">
    <location>
        <begin position="601"/>
        <end position="624"/>
    </location>
</feature>
<feature type="transmembrane region" description="Helical" evidence="10">
    <location>
        <begin position="148"/>
        <end position="167"/>
    </location>
</feature>
<dbReference type="EMBL" id="PGFE01000003">
    <property type="protein sequence ID" value="PJJ70121.1"/>
    <property type="molecule type" value="Genomic_DNA"/>
</dbReference>
<dbReference type="AlphaFoldDB" id="A0A2M9CDW4"/>
<feature type="transmembrane region" description="Helical" evidence="10">
    <location>
        <begin position="296"/>
        <end position="313"/>
    </location>
</feature>
<feature type="compositionally biased region" description="Basic and acidic residues" evidence="11">
    <location>
        <begin position="1"/>
        <end position="12"/>
    </location>
</feature>
<feature type="compositionally biased region" description="Low complexity" evidence="11">
    <location>
        <begin position="77"/>
        <end position="87"/>
    </location>
</feature>
<evidence type="ECO:0000256" key="7">
    <source>
        <dbReference type="ARBA" id="ARBA00022989"/>
    </source>
</evidence>
<comment type="similarity">
    <text evidence="3 10">Belongs to the glycosyltransferase 39 family.</text>
</comment>
<evidence type="ECO:0000256" key="9">
    <source>
        <dbReference type="ARBA" id="ARBA00093617"/>
    </source>
</evidence>
<evidence type="ECO:0000256" key="4">
    <source>
        <dbReference type="ARBA" id="ARBA00022676"/>
    </source>
</evidence>
<dbReference type="PANTHER" id="PTHR10050:SF46">
    <property type="entry name" value="PROTEIN O-MANNOSYL-TRANSFERASE 2"/>
    <property type="match status" value="1"/>
</dbReference>
<keyword evidence="5 10" id="KW-0808">Transferase</keyword>
<dbReference type="GO" id="GO:0005886">
    <property type="term" value="C:plasma membrane"/>
    <property type="evidence" value="ECO:0007669"/>
    <property type="project" value="UniProtKB-SubCell"/>
</dbReference>
<keyword evidence="6 10" id="KW-0812">Transmembrane</keyword>
<name>A0A2M9CDW4_9CELL</name>
<evidence type="ECO:0000259" key="12">
    <source>
        <dbReference type="Pfam" id="PF02366"/>
    </source>
</evidence>
<evidence type="ECO:0000256" key="11">
    <source>
        <dbReference type="SAM" id="MobiDB-lite"/>
    </source>
</evidence>
<feature type="transmembrane region" description="Helical" evidence="10">
    <location>
        <begin position="566"/>
        <end position="589"/>
    </location>
</feature>
<keyword evidence="10" id="KW-1003">Cell membrane</keyword>
<dbReference type="Pfam" id="PF02366">
    <property type="entry name" value="PMT"/>
    <property type="match status" value="1"/>
</dbReference>
<feature type="domain" description="ArnT-like N-terminal" evidence="12">
    <location>
        <begin position="243"/>
        <end position="412"/>
    </location>
</feature>
<comment type="caution">
    <text evidence="14">The sequence shown here is derived from an EMBL/GenBank/DDBJ whole genome shotgun (WGS) entry which is preliminary data.</text>
</comment>
<feature type="region of interest" description="Disordered" evidence="11">
    <location>
        <begin position="1"/>
        <end position="120"/>
    </location>
</feature>
<organism evidence="14 15">
    <name type="scientific">Sediminihabitans luteus</name>
    <dbReference type="NCBI Taxonomy" id="1138585"/>
    <lineage>
        <taxon>Bacteria</taxon>
        <taxon>Bacillati</taxon>
        <taxon>Actinomycetota</taxon>
        <taxon>Actinomycetes</taxon>
        <taxon>Micrococcales</taxon>
        <taxon>Cellulomonadaceae</taxon>
        <taxon>Sediminihabitans</taxon>
    </lineage>
</organism>
<keyword evidence="4 10" id="KW-0328">Glycosyltransferase</keyword>
<evidence type="ECO:0000256" key="6">
    <source>
        <dbReference type="ARBA" id="ARBA00022692"/>
    </source>
</evidence>
<accession>A0A2M9CDW4</accession>
<feature type="compositionally biased region" description="Low complexity" evidence="11">
    <location>
        <begin position="103"/>
        <end position="114"/>
    </location>
</feature>
<dbReference type="PANTHER" id="PTHR10050">
    <property type="entry name" value="DOLICHYL-PHOSPHATE-MANNOSE--PROTEIN MANNOSYLTRANSFERASE"/>
    <property type="match status" value="1"/>
</dbReference>
<evidence type="ECO:0000313" key="14">
    <source>
        <dbReference type="EMBL" id="PJJ70121.1"/>
    </source>
</evidence>
<dbReference type="InterPro" id="IPR027005">
    <property type="entry name" value="PMT-like"/>
</dbReference>
<dbReference type="InterPro" id="IPR032421">
    <property type="entry name" value="PMT_4TMC"/>
</dbReference>
<evidence type="ECO:0000256" key="10">
    <source>
        <dbReference type="RuleBase" id="RU367007"/>
    </source>
</evidence>
<proteinExistence type="inferred from homology"/>
<dbReference type="RefSeq" id="WP_239073383.1">
    <property type="nucleotide sequence ID" value="NZ_BOOX01000020.1"/>
</dbReference>
<feature type="transmembrane region" description="Helical" evidence="10">
    <location>
        <begin position="268"/>
        <end position="284"/>
    </location>
</feature>